<dbReference type="AlphaFoldDB" id="A0A9D4N012"/>
<evidence type="ECO:0000313" key="2">
    <source>
        <dbReference type="Proteomes" id="UP000828390"/>
    </source>
</evidence>
<accession>A0A9D4N012</accession>
<keyword evidence="2" id="KW-1185">Reference proteome</keyword>
<organism evidence="1 2">
    <name type="scientific">Dreissena polymorpha</name>
    <name type="common">Zebra mussel</name>
    <name type="synonym">Mytilus polymorpha</name>
    <dbReference type="NCBI Taxonomy" id="45954"/>
    <lineage>
        <taxon>Eukaryota</taxon>
        <taxon>Metazoa</taxon>
        <taxon>Spiralia</taxon>
        <taxon>Lophotrochozoa</taxon>
        <taxon>Mollusca</taxon>
        <taxon>Bivalvia</taxon>
        <taxon>Autobranchia</taxon>
        <taxon>Heteroconchia</taxon>
        <taxon>Euheterodonta</taxon>
        <taxon>Imparidentia</taxon>
        <taxon>Neoheterodontei</taxon>
        <taxon>Myida</taxon>
        <taxon>Dreissenoidea</taxon>
        <taxon>Dreissenidae</taxon>
        <taxon>Dreissena</taxon>
    </lineage>
</organism>
<sequence length="54" mass="5974">MIEYGNEIGEDEVDSIERSDMHVLDNDAPTTCVIVFGLLLPSRSMLISAVHNLI</sequence>
<comment type="caution">
    <text evidence="1">The sequence shown here is derived from an EMBL/GenBank/DDBJ whole genome shotgun (WGS) entry which is preliminary data.</text>
</comment>
<protein>
    <submittedName>
        <fullName evidence="1">Uncharacterized protein</fullName>
    </submittedName>
</protein>
<evidence type="ECO:0000313" key="1">
    <source>
        <dbReference type="EMBL" id="KAH3886490.1"/>
    </source>
</evidence>
<proteinExistence type="predicted"/>
<name>A0A9D4N012_DREPO</name>
<reference evidence="1" key="1">
    <citation type="journal article" date="2019" name="bioRxiv">
        <title>The Genome of the Zebra Mussel, Dreissena polymorpha: A Resource for Invasive Species Research.</title>
        <authorList>
            <person name="McCartney M.A."/>
            <person name="Auch B."/>
            <person name="Kono T."/>
            <person name="Mallez S."/>
            <person name="Zhang Y."/>
            <person name="Obille A."/>
            <person name="Becker A."/>
            <person name="Abrahante J.E."/>
            <person name="Garbe J."/>
            <person name="Badalamenti J.P."/>
            <person name="Herman A."/>
            <person name="Mangelson H."/>
            <person name="Liachko I."/>
            <person name="Sullivan S."/>
            <person name="Sone E.D."/>
            <person name="Koren S."/>
            <person name="Silverstein K.A.T."/>
            <person name="Beckman K.B."/>
            <person name="Gohl D.M."/>
        </authorList>
    </citation>
    <scope>NUCLEOTIDE SEQUENCE</scope>
    <source>
        <strain evidence="1">Duluth1</strain>
        <tissue evidence="1">Whole animal</tissue>
    </source>
</reference>
<gene>
    <name evidence="1" type="ORF">DPMN_010500</name>
</gene>
<dbReference type="Proteomes" id="UP000828390">
    <property type="component" value="Unassembled WGS sequence"/>
</dbReference>
<reference evidence="1" key="2">
    <citation type="submission" date="2020-11" db="EMBL/GenBank/DDBJ databases">
        <authorList>
            <person name="McCartney M.A."/>
            <person name="Auch B."/>
            <person name="Kono T."/>
            <person name="Mallez S."/>
            <person name="Becker A."/>
            <person name="Gohl D.M."/>
            <person name="Silverstein K.A.T."/>
            <person name="Koren S."/>
            <person name="Bechman K.B."/>
            <person name="Herman A."/>
            <person name="Abrahante J.E."/>
            <person name="Garbe J."/>
        </authorList>
    </citation>
    <scope>NUCLEOTIDE SEQUENCE</scope>
    <source>
        <strain evidence="1">Duluth1</strain>
        <tissue evidence="1">Whole animal</tissue>
    </source>
</reference>
<dbReference type="EMBL" id="JAIWYP010000001">
    <property type="protein sequence ID" value="KAH3886490.1"/>
    <property type="molecule type" value="Genomic_DNA"/>
</dbReference>